<dbReference type="SUPFAM" id="SSF74650">
    <property type="entry name" value="Galactose mutarotase-like"/>
    <property type="match status" value="1"/>
</dbReference>
<dbReference type="Pfam" id="PF01074">
    <property type="entry name" value="Glyco_hydro_38N"/>
    <property type="match status" value="1"/>
</dbReference>
<dbReference type="FunFam" id="3.20.110.10:FF:000002">
    <property type="entry name" value="alpha-mannosidase 2C1 isoform X1"/>
    <property type="match status" value="1"/>
</dbReference>
<proteinExistence type="inferred from homology"/>
<keyword evidence="2" id="KW-0479">Metal-binding</keyword>
<dbReference type="Gene3D" id="2.70.98.30">
    <property type="entry name" value="Golgi alpha-mannosidase II, domain 4"/>
    <property type="match status" value="1"/>
</dbReference>
<evidence type="ECO:0000256" key="3">
    <source>
        <dbReference type="ARBA" id="ARBA00022801"/>
    </source>
</evidence>
<dbReference type="InterPro" id="IPR011013">
    <property type="entry name" value="Gal_mutarotase_sf_dom"/>
</dbReference>
<dbReference type="SUPFAM" id="SSF88688">
    <property type="entry name" value="Families 57/38 glycoside transferase middle domain"/>
    <property type="match status" value="1"/>
</dbReference>
<sequence>MFLKINQELERCNRVMRQRVSPHIYPVLSSCTVESYSIPGEPMPSREFFRRLDAGEIDFEPFDFGSPWGTTWGTVWFRVTGTTDSNAAGAAMRGDTAVSHAAADTSANAMATMQPGNPKPTPQDVPAGAPLELLVDLGWYPHSTGGHIEGLVYRPDGTVIKAVHPLNTWVPLVNADGSTSTPINPDGTFTVYLEAACNPLLLGVPPFIETELGERATGRPDEPYIFRSLNVVAFDRRFQAYYTDLEVMQALIGNGDKDSPRHWQLAKALQRSLNIYDEQHPDTVDAARQALQPVLRKPANASAMRVSAVGHAHIDSAWLWPVRETRRKVARTVSNVLALMDEYPDFMYAMSSAQQYAWLEQDHPDLFAKVLRRIREGRFIPVGGMWVESDGMLPCGESLIRQISFGKRYFREHLGVDPDGVWLPDSFGYTGAWPQIARRAGYHWFLTQKISWNDTTKFPHHSFLWEGIDGTPIFTHFPPSDTYAANVTVKELDYAERNFQDKDVSDRSLMLFGYGDGGGGPTREMMERLHRFENLEGVSRVRIEAPDAFFTQAREQIEQEAGIEFPRWKGELYLELHRGTLTAQQAMKRGCRHEESWLRTVEYLCALASLRNPDYAYPRQELDDIWRTLLLDQFHDILPGSAIAWVHREARENYRRDLARLKAIAQRACDDLRTGESVEVPRAISQFRVDGAAWEPYALSEGDASHAVASTRTPEGGCVMDNGLLRVTVNPNGTVGSIIDLANGRELVAEQHALGALELLRNEPSVWDAWEIERDSLLRSEPVSAGTIEAVNLDDECASVHVRTAFGSSDSHTTICLNRGSRQLDFDLRVEWHERERFLKMDLPLAVSCDSVQYDCQYGLISRPVVKNTASDEAKYESSTGRFARFAENGYAVAVANDGLYGSDVAPIPDVCGTGRGTMFRLSLLTAPVFPDPHTDQGTHRFRFSVVADASIPRTIAAAYELNAPAVEHLPRLEPLARLTDVHGLPIIDWIKLADDGSKDVILRIFEAAGGRASARLSLGAPLDGDGITVREVNVLEDDDIDVDLPRAIPCGTHRVQDVEISLRPFQLATLRLHRTLDGEV</sequence>
<comment type="caution">
    <text evidence="6">The sequence shown here is derived from an EMBL/GenBank/DDBJ whole genome shotgun (WGS) entry which is preliminary data.</text>
</comment>
<gene>
    <name evidence="6" type="ORF">PG2001B_1681</name>
</gene>
<dbReference type="InterPro" id="IPR041147">
    <property type="entry name" value="GH38_C"/>
</dbReference>
<dbReference type="SMART" id="SM00872">
    <property type="entry name" value="Alpha-mann_mid"/>
    <property type="match status" value="1"/>
</dbReference>
<dbReference type="PROSITE" id="PS51257">
    <property type="entry name" value="PROKAR_LIPOPROTEIN"/>
    <property type="match status" value="1"/>
</dbReference>
<dbReference type="FunFam" id="1.20.1270.50:FF:000004">
    <property type="entry name" value="alpha-mannosidase 2C1 isoform X1"/>
    <property type="match status" value="1"/>
</dbReference>
<evidence type="ECO:0000256" key="4">
    <source>
        <dbReference type="ARBA" id="ARBA00023295"/>
    </source>
</evidence>
<keyword evidence="4" id="KW-0326">Glycosidase</keyword>
<evidence type="ECO:0000259" key="5">
    <source>
        <dbReference type="SMART" id="SM00872"/>
    </source>
</evidence>
<dbReference type="GO" id="GO:0030246">
    <property type="term" value="F:carbohydrate binding"/>
    <property type="evidence" value="ECO:0007669"/>
    <property type="project" value="InterPro"/>
</dbReference>
<reference evidence="6 7" key="1">
    <citation type="submission" date="2018-12" db="EMBL/GenBank/DDBJ databases">
        <title>Unveiling genomic diversity among members of the Bifidobacterium pseudolongum species, a widely distributed gut commensal of the animal kingdom.</title>
        <authorList>
            <person name="Lugli G.A."/>
            <person name="Duranti S."/>
            <person name="Albert K."/>
            <person name="Mancabelli L."/>
            <person name="Napoli S."/>
            <person name="Viappiani A."/>
            <person name="Anzalone R."/>
            <person name="Longhi G."/>
            <person name="Milani C."/>
            <person name="Turroni F."/>
            <person name="Alessandri G."/>
            <person name="Sela D.A."/>
            <person name="Van Sinderen D."/>
            <person name="Ventura M."/>
        </authorList>
    </citation>
    <scope>NUCLEOTIDE SEQUENCE [LARGE SCALE GENOMIC DNA]</scope>
    <source>
        <strain evidence="6 7">2001B</strain>
    </source>
</reference>
<dbReference type="InterPro" id="IPR054723">
    <property type="entry name" value="Ams1-like_N"/>
</dbReference>
<evidence type="ECO:0000256" key="2">
    <source>
        <dbReference type="ARBA" id="ARBA00022723"/>
    </source>
</evidence>
<dbReference type="Pfam" id="PF17677">
    <property type="entry name" value="Glyco_hydro38C2"/>
    <property type="match status" value="1"/>
</dbReference>
<dbReference type="CDD" id="cd10789">
    <property type="entry name" value="GH38N_AMII_ER_cytosolic"/>
    <property type="match status" value="1"/>
</dbReference>
<accession>A0A4Q5AUP5</accession>
<dbReference type="RefSeq" id="WP_238608938.1">
    <property type="nucleotide sequence ID" value="NZ_RYUY01000014.1"/>
</dbReference>
<dbReference type="Proteomes" id="UP000293208">
    <property type="component" value="Unassembled WGS sequence"/>
</dbReference>
<evidence type="ECO:0000313" key="7">
    <source>
        <dbReference type="Proteomes" id="UP000293208"/>
    </source>
</evidence>
<dbReference type="GO" id="GO:0009313">
    <property type="term" value="P:oligosaccharide catabolic process"/>
    <property type="evidence" value="ECO:0007669"/>
    <property type="project" value="TreeGrafter"/>
</dbReference>
<dbReference type="Pfam" id="PF09261">
    <property type="entry name" value="Alpha-mann_mid"/>
    <property type="match status" value="1"/>
</dbReference>
<dbReference type="InterPro" id="IPR000602">
    <property type="entry name" value="Glyco_hydro_38_N"/>
</dbReference>
<comment type="similarity">
    <text evidence="1">Belongs to the glycosyl hydrolase 38 family.</text>
</comment>
<dbReference type="InterPro" id="IPR011682">
    <property type="entry name" value="Glyco_hydro_38_C"/>
</dbReference>
<dbReference type="Gene3D" id="3.20.110.10">
    <property type="entry name" value="Glycoside hydrolase 38, N terminal domain"/>
    <property type="match status" value="1"/>
</dbReference>
<protein>
    <submittedName>
        <fullName evidence="6">Alpha-mannosidase</fullName>
    </submittedName>
</protein>
<feature type="domain" description="Glycoside hydrolase family 38 central" evidence="5">
    <location>
        <begin position="575"/>
        <end position="654"/>
    </location>
</feature>
<dbReference type="Pfam" id="PF22907">
    <property type="entry name" value="Ams1-like_1st"/>
    <property type="match status" value="1"/>
</dbReference>
<dbReference type="PANTHER" id="PTHR46017">
    <property type="entry name" value="ALPHA-MANNOSIDASE 2C1"/>
    <property type="match status" value="1"/>
</dbReference>
<dbReference type="Gene3D" id="1.20.1270.50">
    <property type="entry name" value="Glycoside hydrolase family 38, central domain"/>
    <property type="match status" value="1"/>
</dbReference>
<dbReference type="EMBL" id="RYUY01000014">
    <property type="protein sequence ID" value="RYQ36691.1"/>
    <property type="molecule type" value="Genomic_DNA"/>
</dbReference>
<evidence type="ECO:0000256" key="1">
    <source>
        <dbReference type="ARBA" id="ARBA00009792"/>
    </source>
</evidence>
<name>A0A4Q5AUP5_9BIFI</name>
<dbReference type="GO" id="GO:0004559">
    <property type="term" value="F:alpha-mannosidase activity"/>
    <property type="evidence" value="ECO:0007669"/>
    <property type="project" value="InterPro"/>
</dbReference>
<dbReference type="SUPFAM" id="SSF88713">
    <property type="entry name" value="Glycoside hydrolase/deacetylase"/>
    <property type="match status" value="1"/>
</dbReference>
<dbReference type="AlphaFoldDB" id="A0A4Q5AUP5"/>
<dbReference type="PANTHER" id="PTHR46017:SF1">
    <property type="entry name" value="ALPHA-MANNOSIDASE 2C1"/>
    <property type="match status" value="1"/>
</dbReference>
<evidence type="ECO:0000313" key="6">
    <source>
        <dbReference type="EMBL" id="RYQ36691.1"/>
    </source>
</evidence>
<dbReference type="Pfam" id="PF07748">
    <property type="entry name" value="Glyco_hydro_38C"/>
    <property type="match status" value="1"/>
</dbReference>
<dbReference type="InterPro" id="IPR015341">
    <property type="entry name" value="Glyco_hydro_38_cen"/>
</dbReference>
<dbReference type="InterPro" id="IPR028995">
    <property type="entry name" value="Glyco_hydro_57/38_cen_sf"/>
</dbReference>
<keyword evidence="3" id="KW-0378">Hydrolase</keyword>
<dbReference type="InterPro" id="IPR037094">
    <property type="entry name" value="Glyco_hydro_38_cen_sf"/>
</dbReference>
<dbReference type="InterPro" id="IPR027291">
    <property type="entry name" value="Glyco_hydro_38_N_sf"/>
</dbReference>
<dbReference type="GO" id="GO:0046872">
    <property type="term" value="F:metal ion binding"/>
    <property type="evidence" value="ECO:0007669"/>
    <property type="project" value="UniProtKB-KW"/>
</dbReference>
<dbReference type="GO" id="GO:0006013">
    <property type="term" value="P:mannose metabolic process"/>
    <property type="evidence" value="ECO:0007669"/>
    <property type="project" value="InterPro"/>
</dbReference>
<dbReference type="InterPro" id="IPR011330">
    <property type="entry name" value="Glyco_hydro/deAcase_b/a-brl"/>
</dbReference>
<organism evidence="6 7">
    <name type="scientific">Bifidobacterium pseudolongum subsp. globosum</name>
    <dbReference type="NCBI Taxonomy" id="1690"/>
    <lineage>
        <taxon>Bacteria</taxon>
        <taxon>Bacillati</taxon>
        <taxon>Actinomycetota</taxon>
        <taxon>Actinomycetes</taxon>
        <taxon>Bifidobacteriales</taxon>
        <taxon>Bifidobacteriaceae</taxon>
        <taxon>Bifidobacterium</taxon>
    </lineage>
</organism>